<dbReference type="AlphaFoldDB" id="A0ABC8XVA4"/>
<feature type="domain" description="F-box" evidence="2">
    <location>
        <begin position="15"/>
        <end position="63"/>
    </location>
</feature>
<evidence type="ECO:0000313" key="3">
    <source>
        <dbReference type="EMBL" id="CAL4932814.1"/>
    </source>
</evidence>
<reference evidence="4" key="1">
    <citation type="submission" date="2024-06" db="EMBL/GenBank/DDBJ databases">
        <authorList>
            <person name="Ryan C."/>
        </authorList>
    </citation>
    <scope>NUCLEOTIDE SEQUENCE [LARGE SCALE GENOMIC DNA]</scope>
</reference>
<dbReference type="PROSITE" id="PS50181">
    <property type="entry name" value="FBOX"/>
    <property type="match status" value="1"/>
</dbReference>
<proteinExistence type="predicted"/>
<evidence type="ECO:0000259" key="2">
    <source>
        <dbReference type="PROSITE" id="PS50181"/>
    </source>
</evidence>
<dbReference type="InterPro" id="IPR001810">
    <property type="entry name" value="F-box_dom"/>
</dbReference>
<organism evidence="3 4">
    <name type="scientific">Urochloa decumbens</name>
    <dbReference type="NCBI Taxonomy" id="240449"/>
    <lineage>
        <taxon>Eukaryota</taxon>
        <taxon>Viridiplantae</taxon>
        <taxon>Streptophyta</taxon>
        <taxon>Embryophyta</taxon>
        <taxon>Tracheophyta</taxon>
        <taxon>Spermatophyta</taxon>
        <taxon>Magnoliopsida</taxon>
        <taxon>Liliopsida</taxon>
        <taxon>Poales</taxon>
        <taxon>Poaceae</taxon>
        <taxon>PACMAD clade</taxon>
        <taxon>Panicoideae</taxon>
        <taxon>Panicodae</taxon>
        <taxon>Paniceae</taxon>
        <taxon>Melinidinae</taxon>
        <taxon>Urochloa</taxon>
    </lineage>
</organism>
<evidence type="ECO:0000256" key="1">
    <source>
        <dbReference type="SAM" id="MobiDB-lite"/>
    </source>
</evidence>
<dbReference type="Proteomes" id="UP001497457">
    <property type="component" value="Chromosome 15b"/>
</dbReference>
<name>A0ABC8XVA4_9POAL</name>
<feature type="region of interest" description="Disordered" evidence="1">
    <location>
        <begin position="88"/>
        <end position="108"/>
    </location>
</feature>
<gene>
    <name evidence="3" type="ORF">URODEC1_LOCUS27811</name>
</gene>
<sequence length="410" mass="45982">MSRRRSPQPAPPPPPQSFASLPENVLAEIFVNLPPHPANLRSVALGSHQFRDVVTNRPFLRRFHARHGDAPPLVGFFLNENIPRFIPTRSGEATPSASDRAAAPAPGAGALEPRDAGWLVLSSRHARVLLQSPDRLRLLVLDPMAGRRLYIDAPLRYRPKYQSTASVICVPGADAGHGDCRSSAFGVVFVCFSNIFQTLIYLYSSETGKWEKVEFQDMAPRAPIDVMRPCVQVGDVMYWHSVFTLVLAFNINTHQLHEIPVPVDLNGDDYVARSNSNVVAPKDGSSLGFVYISLHNLQLWASNFVSGVHVEWIPQRTVRLDTLLPLSGVRMRHVRVIGFDEDENVVYLWTKLGVFGLQLDTMQSKKLLNYCGWMYRVYPYKSFFITAGSDIFLPRSISSYIPCFMSFLNI</sequence>
<dbReference type="EMBL" id="OZ075125">
    <property type="protein sequence ID" value="CAL4932814.1"/>
    <property type="molecule type" value="Genomic_DNA"/>
</dbReference>
<accession>A0ABC8XVA4</accession>
<dbReference type="SUPFAM" id="SSF81383">
    <property type="entry name" value="F-box domain"/>
    <property type="match status" value="1"/>
</dbReference>
<keyword evidence="4" id="KW-1185">Reference proteome</keyword>
<dbReference type="PANTHER" id="PTHR32133">
    <property type="entry name" value="OS07G0120400 PROTEIN"/>
    <property type="match status" value="1"/>
</dbReference>
<protein>
    <recommendedName>
        <fullName evidence="2">F-box domain-containing protein</fullName>
    </recommendedName>
</protein>
<evidence type="ECO:0000313" key="4">
    <source>
        <dbReference type="Proteomes" id="UP001497457"/>
    </source>
</evidence>
<dbReference type="PANTHER" id="PTHR32133:SF293">
    <property type="entry name" value="F-BOX DOMAIN CONTAINING PROTEIN, EXPRESSED"/>
    <property type="match status" value="1"/>
</dbReference>
<reference evidence="3 4" key="2">
    <citation type="submission" date="2024-10" db="EMBL/GenBank/DDBJ databases">
        <authorList>
            <person name="Ryan C."/>
        </authorList>
    </citation>
    <scope>NUCLEOTIDE SEQUENCE [LARGE SCALE GENOMIC DNA]</scope>
</reference>
<dbReference type="InterPro" id="IPR036047">
    <property type="entry name" value="F-box-like_dom_sf"/>
</dbReference>